<reference evidence="1 2" key="1">
    <citation type="submission" date="2012-04" db="EMBL/GenBank/DDBJ databases">
        <authorList>
            <person name="Genoscope - CEA"/>
        </authorList>
    </citation>
    <scope>NUCLEOTIDE SEQUENCE [LARGE SCALE GENOMIC DNA]</scope>
    <source>
        <strain evidence="1 2">9701</strain>
    </source>
</reference>
<comment type="caution">
    <text evidence="1">The sequence shown here is derived from an EMBL/GenBank/DDBJ whole genome shotgun (WGS) entry which is preliminary data.</text>
</comment>
<gene>
    <name evidence="1" type="ORF">MICAK_2600006</name>
</gene>
<dbReference type="Proteomes" id="UP000004047">
    <property type="component" value="Unassembled WGS sequence"/>
</dbReference>
<dbReference type="EMBL" id="CAIQ01000180">
    <property type="protein sequence ID" value="CCI36664.1"/>
    <property type="molecule type" value="Genomic_DNA"/>
</dbReference>
<protein>
    <submittedName>
        <fullName evidence="1">Similarity to the tr|Q8TQE4|Q8TQE4</fullName>
    </submittedName>
</protein>
<name>I4IQU0_MICAE</name>
<dbReference type="AlphaFoldDB" id="I4IQU0"/>
<proteinExistence type="predicted"/>
<evidence type="ECO:0000313" key="1">
    <source>
        <dbReference type="EMBL" id="CCI36664.1"/>
    </source>
</evidence>
<organism evidence="1 2">
    <name type="scientific">Microcystis aeruginosa PCC 9701</name>
    <dbReference type="NCBI Taxonomy" id="721123"/>
    <lineage>
        <taxon>Bacteria</taxon>
        <taxon>Bacillati</taxon>
        <taxon>Cyanobacteriota</taxon>
        <taxon>Cyanophyceae</taxon>
        <taxon>Oscillatoriophycideae</taxon>
        <taxon>Chroococcales</taxon>
        <taxon>Microcystaceae</taxon>
        <taxon>Microcystis</taxon>
    </lineage>
</organism>
<accession>I4IQU0</accession>
<dbReference type="HOGENOM" id="CLU_3292474_0_0_3"/>
<evidence type="ECO:0000313" key="2">
    <source>
        <dbReference type="Proteomes" id="UP000004047"/>
    </source>
</evidence>
<sequence>MVNNLQEAILLHLEGEDPREFGLVAKPSLQIIFELQPEYA</sequence>